<dbReference type="InterPro" id="IPR005754">
    <property type="entry name" value="Sortase"/>
</dbReference>
<dbReference type="RefSeq" id="WP_378593441.1">
    <property type="nucleotide sequence ID" value="NZ_JBHSKD010000027.1"/>
</dbReference>
<dbReference type="InterPro" id="IPR042001">
    <property type="entry name" value="Sortase_F"/>
</dbReference>
<accession>A0ABW0BQE1</accession>
<comment type="caution">
    <text evidence="3">The sequence shown here is derived from an EMBL/GenBank/DDBJ whole genome shotgun (WGS) entry which is preliminary data.</text>
</comment>
<dbReference type="SUPFAM" id="SSF63817">
    <property type="entry name" value="Sortase"/>
    <property type="match status" value="1"/>
</dbReference>
<organism evidence="3 4">
    <name type="scientific">Nocardioides taihuensis</name>
    <dbReference type="NCBI Taxonomy" id="1835606"/>
    <lineage>
        <taxon>Bacteria</taxon>
        <taxon>Bacillati</taxon>
        <taxon>Actinomycetota</taxon>
        <taxon>Actinomycetes</taxon>
        <taxon>Propionibacteriales</taxon>
        <taxon>Nocardioidaceae</taxon>
        <taxon>Nocardioides</taxon>
    </lineage>
</organism>
<proteinExistence type="predicted"/>
<keyword evidence="1" id="KW-0378">Hydrolase</keyword>
<gene>
    <name evidence="3" type="ORF">ACFPGP_21990</name>
</gene>
<dbReference type="Gene3D" id="2.40.260.10">
    <property type="entry name" value="Sortase"/>
    <property type="match status" value="1"/>
</dbReference>
<evidence type="ECO:0000256" key="2">
    <source>
        <dbReference type="SAM" id="MobiDB-lite"/>
    </source>
</evidence>
<name>A0ABW0BQE1_9ACTN</name>
<sequence>MTTRGRRVWWAVAIAAVAGLLLSVVTLTTGDGAPEVQEVRGDAAVSAPATSPRPGPGPTRPPADTVEAHDASLGASSTGQPRPPSRVRVPSIGLDATVRPVGVSEDRQMQLPDDPRVLGWYRFGAAPGERGSVVLAGHVDSRTYGVGPLVALQTITAGAWVELATGTGAGRTYRVDSIERFDQQALPATVFARTGPERLRIVTCTGPYLPEQGGYQQNLVVTAVPARR</sequence>
<reference evidence="4" key="1">
    <citation type="journal article" date="2019" name="Int. J. Syst. Evol. Microbiol.">
        <title>The Global Catalogue of Microorganisms (GCM) 10K type strain sequencing project: providing services to taxonomists for standard genome sequencing and annotation.</title>
        <authorList>
            <consortium name="The Broad Institute Genomics Platform"/>
            <consortium name="The Broad Institute Genome Sequencing Center for Infectious Disease"/>
            <person name="Wu L."/>
            <person name="Ma J."/>
        </authorList>
    </citation>
    <scope>NUCLEOTIDE SEQUENCE [LARGE SCALE GENOMIC DNA]</scope>
    <source>
        <strain evidence="4">DFY41</strain>
    </source>
</reference>
<dbReference type="Pfam" id="PF04203">
    <property type="entry name" value="Sortase"/>
    <property type="match status" value="1"/>
</dbReference>
<feature type="region of interest" description="Disordered" evidence="2">
    <location>
        <begin position="41"/>
        <end position="93"/>
    </location>
</feature>
<dbReference type="InterPro" id="IPR023365">
    <property type="entry name" value="Sortase_dom-sf"/>
</dbReference>
<dbReference type="CDD" id="cd05829">
    <property type="entry name" value="Sortase_F"/>
    <property type="match status" value="1"/>
</dbReference>
<evidence type="ECO:0000313" key="3">
    <source>
        <dbReference type="EMBL" id="MFC5179368.1"/>
    </source>
</evidence>
<protein>
    <submittedName>
        <fullName evidence="3">Class F sortase</fullName>
    </submittedName>
</protein>
<evidence type="ECO:0000256" key="1">
    <source>
        <dbReference type="ARBA" id="ARBA00022801"/>
    </source>
</evidence>
<evidence type="ECO:0000313" key="4">
    <source>
        <dbReference type="Proteomes" id="UP001596087"/>
    </source>
</evidence>
<dbReference type="EMBL" id="JBHSKD010000027">
    <property type="protein sequence ID" value="MFC5179368.1"/>
    <property type="molecule type" value="Genomic_DNA"/>
</dbReference>
<keyword evidence="4" id="KW-1185">Reference proteome</keyword>
<dbReference type="Proteomes" id="UP001596087">
    <property type="component" value="Unassembled WGS sequence"/>
</dbReference>
<feature type="compositionally biased region" description="Pro residues" evidence="2">
    <location>
        <begin position="51"/>
        <end position="61"/>
    </location>
</feature>